<organism evidence="2 3">
    <name type="scientific">Ilyodon furcidens</name>
    <name type="common">goldbreast splitfin</name>
    <dbReference type="NCBI Taxonomy" id="33524"/>
    <lineage>
        <taxon>Eukaryota</taxon>
        <taxon>Metazoa</taxon>
        <taxon>Chordata</taxon>
        <taxon>Craniata</taxon>
        <taxon>Vertebrata</taxon>
        <taxon>Euteleostomi</taxon>
        <taxon>Actinopterygii</taxon>
        <taxon>Neopterygii</taxon>
        <taxon>Teleostei</taxon>
        <taxon>Neoteleostei</taxon>
        <taxon>Acanthomorphata</taxon>
        <taxon>Ovalentaria</taxon>
        <taxon>Atherinomorphae</taxon>
        <taxon>Cyprinodontiformes</taxon>
        <taxon>Goodeidae</taxon>
        <taxon>Ilyodon</taxon>
    </lineage>
</organism>
<evidence type="ECO:0000313" key="2">
    <source>
        <dbReference type="EMBL" id="MEQ2245788.1"/>
    </source>
</evidence>
<protein>
    <submittedName>
        <fullName evidence="2">Uncharacterized protein</fullName>
    </submittedName>
</protein>
<sequence>MSRKPLIKGTVFHWFQAAVWIHQLKLLNRLDFKNAPAGLEVEGTHRSRLQPVGPAAARTQHPGETRHLCTNQFN</sequence>
<evidence type="ECO:0000313" key="3">
    <source>
        <dbReference type="Proteomes" id="UP001482620"/>
    </source>
</evidence>
<name>A0ABV0UNN3_9TELE</name>
<dbReference type="Proteomes" id="UP001482620">
    <property type="component" value="Unassembled WGS sequence"/>
</dbReference>
<accession>A0ABV0UNN3</accession>
<gene>
    <name evidence="2" type="ORF">ILYODFUR_031547</name>
</gene>
<reference evidence="2 3" key="1">
    <citation type="submission" date="2021-06" db="EMBL/GenBank/DDBJ databases">
        <authorList>
            <person name="Palmer J.M."/>
        </authorList>
    </citation>
    <scope>NUCLEOTIDE SEQUENCE [LARGE SCALE GENOMIC DNA]</scope>
    <source>
        <strain evidence="3">if_2019</strain>
        <tissue evidence="2">Muscle</tissue>
    </source>
</reference>
<comment type="caution">
    <text evidence="2">The sequence shown here is derived from an EMBL/GenBank/DDBJ whole genome shotgun (WGS) entry which is preliminary data.</text>
</comment>
<dbReference type="EMBL" id="JAHRIQ010074428">
    <property type="protein sequence ID" value="MEQ2245788.1"/>
    <property type="molecule type" value="Genomic_DNA"/>
</dbReference>
<proteinExistence type="predicted"/>
<evidence type="ECO:0000256" key="1">
    <source>
        <dbReference type="SAM" id="MobiDB-lite"/>
    </source>
</evidence>
<feature type="region of interest" description="Disordered" evidence="1">
    <location>
        <begin position="50"/>
        <end position="74"/>
    </location>
</feature>
<keyword evidence="3" id="KW-1185">Reference proteome</keyword>